<gene>
    <name evidence="1" type="ORF">BJ508DRAFT_375991</name>
</gene>
<accession>A0A3N4IBQ2</accession>
<dbReference type="Proteomes" id="UP000275078">
    <property type="component" value="Unassembled WGS sequence"/>
</dbReference>
<sequence>MCKELLRREVYSRCKRPKGDRHMSIITQIHECNLSYYEKSLTYSNSPSSSYSSISTCKTIRPSSKAFTPGSSLSSITESYLESFPPLPSPQIQPVIIRRDSSPSSPIGGSRCSWGPQDMDNDYVHVEVLEGYEPVVIYGRACPMCVTDEPTTKPVTSIGGDDAESTETDDNDDWYVVVGRGETEGCWGG</sequence>
<organism evidence="1 2">
    <name type="scientific">Ascobolus immersus RN42</name>
    <dbReference type="NCBI Taxonomy" id="1160509"/>
    <lineage>
        <taxon>Eukaryota</taxon>
        <taxon>Fungi</taxon>
        <taxon>Dikarya</taxon>
        <taxon>Ascomycota</taxon>
        <taxon>Pezizomycotina</taxon>
        <taxon>Pezizomycetes</taxon>
        <taxon>Pezizales</taxon>
        <taxon>Ascobolaceae</taxon>
        <taxon>Ascobolus</taxon>
    </lineage>
</organism>
<name>A0A3N4IBQ2_ASCIM</name>
<protein>
    <submittedName>
        <fullName evidence="1">Uncharacterized protein</fullName>
    </submittedName>
</protein>
<dbReference type="AlphaFoldDB" id="A0A3N4IBQ2"/>
<dbReference type="EMBL" id="ML119674">
    <property type="protein sequence ID" value="RPA82078.1"/>
    <property type="molecule type" value="Genomic_DNA"/>
</dbReference>
<reference evidence="1 2" key="1">
    <citation type="journal article" date="2018" name="Nat. Ecol. Evol.">
        <title>Pezizomycetes genomes reveal the molecular basis of ectomycorrhizal truffle lifestyle.</title>
        <authorList>
            <person name="Murat C."/>
            <person name="Payen T."/>
            <person name="Noel B."/>
            <person name="Kuo A."/>
            <person name="Morin E."/>
            <person name="Chen J."/>
            <person name="Kohler A."/>
            <person name="Krizsan K."/>
            <person name="Balestrini R."/>
            <person name="Da Silva C."/>
            <person name="Montanini B."/>
            <person name="Hainaut M."/>
            <person name="Levati E."/>
            <person name="Barry K.W."/>
            <person name="Belfiori B."/>
            <person name="Cichocki N."/>
            <person name="Clum A."/>
            <person name="Dockter R.B."/>
            <person name="Fauchery L."/>
            <person name="Guy J."/>
            <person name="Iotti M."/>
            <person name="Le Tacon F."/>
            <person name="Lindquist E.A."/>
            <person name="Lipzen A."/>
            <person name="Malagnac F."/>
            <person name="Mello A."/>
            <person name="Molinier V."/>
            <person name="Miyauchi S."/>
            <person name="Poulain J."/>
            <person name="Riccioni C."/>
            <person name="Rubini A."/>
            <person name="Sitrit Y."/>
            <person name="Splivallo R."/>
            <person name="Traeger S."/>
            <person name="Wang M."/>
            <person name="Zifcakova L."/>
            <person name="Wipf D."/>
            <person name="Zambonelli A."/>
            <person name="Paolocci F."/>
            <person name="Nowrousian M."/>
            <person name="Ottonello S."/>
            <person name="Baldrian P."/>
            <person name="Spatafora J.W."/>
            <person name="Henrissat B."/>
            <person name="Nagy L.G."/>
            <person name="Aury J.M."/>
            <person name="Wincker P."/>
            <person name="Grigoriev I.V."/>
            <person name="Bonfante P."/>
            <person name="Martin F.M."/>
        </authorList>
    </citation>
    <scope>NUCLEOTIDE SEQUENCE [LARGE SCALE GENOMIC DNA]</scope>
    <source>
        <strain evidence="1 2">RN42</strain>
    </source>
</reference>
<keyword evidence="2" id="KW-1185">Reference proteome</keyword>
<evidence type="ECO:0000313" key="2">
    <source>
        <dbReference type="Proteomes" id="UP000275078"/>
    </source>
</evidence>
<evidence type="ECO:0000313" key="1">
    <source>
        <dbReference type="EMBL" id="RPA82078.1"/>
    </source>
</evidence>
<proteinExistence type="predicted"/>